<dbReference type="EMBL" id="LNZB01000006">
    <property type="protein sequence ID" value="KTD82904.1"/>
    <property type="molecule type" value="Genomic_DNA"/>
</dbReference>
<dbReference type="RefSeq" id="WP_058479234.1">
    <property type="nucleotide sequence ID" value="NZ_CAAAIQ010000003.1"/>
</dbReference>
<evidence type="ECO:0000256" key="5">
    <source>
        <dbReference type="ARBA" id="ARBA00022989"/>
    </source>
</evidence>
<organism evidence="10 11">
    <name type="scientific">Legionella waltersii</name>
    <dbReference type="NCBI Taxonomy" id="66969"/>
    <lineage>
        <taxon>Bacteria</taxon>
        <taxon>Pseudomonadati</taxon>
        <taxon>Pseudomonadota</taxon>
        <taxon>Gammaproteobacteria</taxon>
        <taxon>Legionellales</taxon>
        <taxon>Legionellaceae</taxon>
        <taxon>Legionella</taxon>
    </lineage>
</organism>
<sequence>MNAAAKVINQSNIFNGQLADMQMSKSLYMMIVLMIAVLVSALAVIYSTNSYRITLSQLQQEEQQTHLLDLQWGQLLLEQSSLATPARVQDLATNKLNMTLPTVKNTFLLHRQ</sequence>
<evidence type="ECO:0000256" key="6">
    <source>
        <dbReference type="ARBA" id="ARBA00023136"/>
    </source>
</evidence>
<keyword evidence="5 8" id="KW-1133">Transmembrane helix</keyword>
<dbReference type="OrthoDB" id="5653786at2"/>
<proteinExistence type="inferred from homology"/>
<dbReference type="InterPro" id="IPR011922">
    <property type="entry name" value="Cell_div_FtsL"/>
</dbReference>
<keyword evidence="4 8" id="KW-0812">Transmembrane</keyword>
<feature type="transmembrane region" description="Helical" evidence="8">
    <location>
        <begin position="27"/>
        <end position="46"/>
    </location>
</feature>
<dbReference type="GO" id="GO:0032153">
    <property type="term" value="C:cell division site"/>
    <property type="evidence" value="ECO:0007669"/>
    <property type="project" value="UniProtKB-UniRule"/>
</dbReference>
<evidence type="ECO:0000256" key="2">
    <source>
        <dbReference type="ARBA" id="ARBA00022475"/>
    </source>
</evidence>
<name>A0A0W1ANS1_9GAMM</name>
<keyword evidence="8" id="KW-0997">Cell inner membrane</keyword>
<dbReference type="PATRIC" id="fig|66969.6.peg.412"/>
<keyword evidence="3 8" id="KW-0132">Cell division</keyword>
<comment type="function">
    <text evidence="8">Essential cell division protein. May link together the upstream cell division proteins, which are predominantly cytoplasmic, with the downstream cell division proteins, which are predominantly periplasmic.</text>
</comment>
<dbReference type="AlphaFoldDB" id="A0A0W1ANS1"/>
<comment type="similarity">
    <text evidence="8">Belongs to the FtsL family.</text>
</comment>
<dbReference type="Pfam" id="PF04999">
    <property type="entry name" value="FtsL"/>
    <property type="match status" value="1"/>
</dbReference>
<evidence type="ECO:0000313" key="10">
    <source>
        <dbReference type="EMBL" id="KTD82904.1"/>
    </source>
</evidence>
<comment type="subunit">
    <text evidence="8">Part of a complex composed of FtsB, FtsL and FtsQ.</text>
</comment>
<evidence type="ECO:0000256" key="7">
    <source>
        <dbReference type="ARBA" id="ARBA00023306"/>
    </source>
</evidence>
<keyword evidence="11" id="KW-1185">Reference proteome</keyword>
<keyword evidence="2 8" id="KW-1003">Cell membrane</keyword>
<protein>
    <recommendedName>
        <fullName evidence="8 9">Cell division protein FtsL</fullName>
    </recommendedName>
</protein>
<comment type="subcellular location">
    <subcellularLocation>
        <location evidence="8">Cell inner membrane</location>
        <topology evidence="8">Single-pass type II membrane protein</topology>
    </subcellularLocation>
    <subcellularLocation>
        <location evidence="1">Cell membrane</location>
        <topology evidence="1">Single-pass type II membrane protein</topology>
    </subcellularLocation>
    <text evidence="8">Localizes to the division septum where it forms a ring structure.</text>
</comment>
<evidence type="ECO:0000256" key="8">
    <source>
        <dbReference type="HAMAP-Rule" id="MF_00910"/>
    </source>
</evidence>
<dbReference type="Proteomes" id="UP000054729">
    <property type="component" value="Unassembled WGS sequence"/>
</dbReference>
<dbReference type="PANTHER" id="PTHR37479">
    <property type="entry name" value="CELL DIVISION PROTEIN FTSL"/>
    <property type="match status" value="1"/>
</dbReference>
<gene>
    <name evidence="8" type="primary">ftsL</name>
    <name evidence="10" type="ORF">Lwal_0382</name>
</gene>
<comment type="caution">
    <text evidence="10">The sequence shown here is derived from an EMBL/GenBank/DDBJ whole genome shotgun (WGS) entry which is preliminary data.</text>
</comment>
<evidence type="ECO:0000256" key="9">
    <source>
        <dbReference type="NCBIfam" id="TIGR02209"/>
    </source>
</evidence>
<evidence type="ECO:0000256" key="4">
    <source>
        <dbReference type="ARBA" id="ARBA00022692"/>
    </source>
</evidence>
<dbReference type="GO" id="GO:0005886">
    <property type="term" value="C:plasma membrane"/>
    <property type="evidence" value="ECO:0007669"/>
    <property type="project" value="UniProtKB-SubCell"/>
</dbReference>
<evidence type="ECO:0000256" key="1">
    <source>
        <dbReference type="ARBA" id="ARBA00004401"/>
    </source>
</evidence>
<evidence type="ECO:0000313" key="11">
    <source>
        <dbReference type="Proteomes" id="UP000054729"/>
    </source>
</evidence>
<keyword evidence="7 8" id="KW-0131">Cell cycle</keyword>
<keyword evidence="6 8" id="KW-0472">Membrane</keyword>
<evidence type="ECO:0000256" key="3">
    <source>
        <dbReference type="ARBA" id="ARBA00022618"/>
    </source>
</evidence>
<dbReference type="NCBIfam" id="TIGR02209">
    <property type="entry name" value="ftsL_broad"/>
    <property type="match status" value="1"/>
</dbReference>
<dbReference type="STRING" id="66969.Lwal_0382"/>
<dbReference type="HAMAP" id="MF_00910">
    <property type="entry name" value="FtsL"/>
    <property type="match status" value="1"/>
</dbReference>
<reference evidence="10 11" key="1">
    <citation type="submission" date="2015-11" db="EMBL/GenBank/DDBJ databases">
        <title>Genomic analysis of 38 Legionella species identifies large and diverse effector repertoires.</title>
        <authorList>
            <person name="Burstein D."/>
            <person name="Amaro F."/>
            <person name="Zusman T."/>
            <person name="Lifshitz Z."/>
            <person name="Cohen O."/>
            <person name="Gilbert J.A."/>
            <person name="Pupko T."/>
            <person name="Shuman H.A."/>
            <person name="Segal G."/>
        </authorList>
    </citation>
    <scope>NUCLEOTIDE SEQUENCE [LARGE SCALE GENOMIC DNA]</scope>
    <source>
        <strain evidence="10 11">ATCC 51914</strain>
    </source>
</reference>
<dbReference type="PANTHER" id="PTHR37479:SF1">
    <property type="entry name" value="CELL DIVISION PROTEIN FTSL"/>
    <property type="match status" value="1"/>
</dbReference>
<accession>A0A0W1ANS1</accession>
<dbReference type="GO" id="GO:0043093">
    <property type="term" value="P:FtsZ-dependent cytokinesis"/>
    <property type="evidence" value="ECO:0007669"/>
    <property type="project" value="UniProtKB-UniRule"/>
</dbReference>